<dbReference type="Gene3D" id="3.90.1150.30">
    <property type="match status" value="1"/>
</dbReference>
<dbReference type="InterPro" id="IPR038056">
    <property type="entry name" value="YjbR-like_sf"/>
</dbReference>
<dbReference type="Pfam" id="PF04237">
    <property type="entry name" value="YjbR"/>
    <property type="match status" value="1"/>
</dbReference>
<proteinExistence type="predicted"/>
<sequence>MRSPEAAREALKARLDAWPTVTVDHYTPPRAELPLSAMYKIMGKMFAILSLRGEAYVIVKCDPFQAELLRERYQGIGHRSHLDKRFWISVDLASDVPEEEVARLVDQSHDLVRASLTRKQRAALADGDG</sequence>
<dbReference type="AlphaFoldDB" id="A0A9X1DAA4"/>
<name>A0A9X1DAA4_9SPHN</name>
<dbReference type="PANTHER" id="PTHR35145">
    <property type="entry name" value="CYTOPLASMIC PROTEIN-RELATED"/>
    <property type="match status" value="1"/>
</dbReference>
<dbReference type="EMBL" id="JAHGAW010000003">
    <property type="protein sequence ID" value="MBT2186277.1"/>
    <property type="molecule type" value="Genomic_DNA"/>
</dbReference>
<accession>A0A9X1DAA4</accession>
<organism evidence="1 2">
    <name type="scientific">Sphingobium nicotianae</name>
    <dbReference type="NCBI Taxonomy" id="2782607"/>
    <lineage>
        <taxon>Bacteria</taxon>
        <taxon>Pseudomonadati</taxon>
        <taxon>Pseudomonadota</taxon>
        <taxon>Alphaproteobacteria</taxon>
        <taxon>Sphingomonadales</taxon>
        <taxon>Sphingomonadaceae</taxon>
        <taxon>Sphingobium</taxon>
    </lineage>
</organism>
<reference evidence="1" key="1">
    <citation type="submission" date="2021-05" db="EMBL/GenBank/DDBJ databases">
        <title>Genome of Sphingobium sp. strain.</title>
        <authorList>
            <person name="Fan R."/>
        </authorList>
    </citation>
    <scope>NUCLEOTIDE SEQUENCE</scope>
    <source>
        <strain evidence="1">H33</strain>
    </source>
</reference>
<gene>
    <name evidence="1" type="ORF">KK488_04885</name>
</gene>
<evidence type="ECO:0000313" key="2">
    <source>
        <dbReference type="Proteomes" id="UP001138757"/>
    </source>
</evidence>
<keyword evidence="2" id="KW-1185">Reference proteome</keyword>
<protein>
    <submittedName>
        <fullName evidence="1">MmcQ/YjbR family DNA-binding protein</fullName>
    </submittedName>
</protein>
<comment type="caution">
    <text evidence="1">The sequence shown here is derived from an EMBL/GenBank/DDBJ whole genome shotgun (WGS) entry which is preliminary data.</text>
</comment>
<dbReference type="RefSeq" id="WP_214622034.1">
    <property type="nucleotide sequence ID" value="NZ_JAHGAW010000003.1"/>
</dbReference>
<dbReference type="InterPro" id="IPR058532">
    <property type="entry name" value="YjbR/MT2646/Rv2570-like"/>
</dbReference>
<dbReference type="PANTHER" id="PTHR35145:SF1">
    <property type="entry name" value="CYTOPLASMIC PROTEIN"/>
    <property type="match status" value="1"/>
</dbReference>
<evidence type="ECO:0000313" key="1">
    <source>
        <dbReference type="EMBL" id="MBT2186277.1"/>
    </source>
</evidence>
<dbReference type="Proteomes" id="UP001138757">
    <property type="component" value="Unassembled WGS sequence"/>
</dbReference>
<dbReference type="InterPro" id="IPR007351">
    <property type="entry name" value="YjbR"/>
</dbReference>
<dbReference type="SUPFAM" id="SSF142906">
    <property type="entry name" value="YjbR-like"/>
    <property type="match status" value="1"/>
</dbReference>
<dbReference type="GO" id="GO:0003677">
    <property type="term" value="F:DNA binding"/>
    <property type="evidence" value="ECO:0007669"/>
    <property type="project" value="UniProtKB-KW"/>
</dbReference>
<keyword evidence="1" id="KW-0238">DNA-binding</keyword>